<organism evidence="3 4">
    <name type="scientific">Piscinibacter sakaiensis</name>
    <name type="common">Ideonella sakaiensis</name>
    <dbReference type="NCBI Taxonomy" id="1547922"/>
    <lineage>
        <taxon>Bacteria</taxon>
        <taxon>Pseudomonadati</taxon>
        <taxon>Pseudomonadota</taxon>
        <taxon>Betaproteobacteria</taxon>
        <taxon>Burkholderiales</taxon>
        <taxon>Sphaerotilaceae</taxon>
        <taxon>Piscinibacter</taxon>
    </lineage>
</organism>
<dbReference type="SUPFAM" id="SSF101874">
    <property type="entry name" value="YceI-like"/>
    <property type="match status" value="1"/>
</dbReference>
<sequence length="203" mass="21301">MLAAALAALHPAAHAQAPAAAAPGAAASSAAAGGPAEYTLDAGHTFVHWEVLHMGTSTIRGRFDKLGGSVRFDARRQQVDVSIAVDTASVSTGLAPFDTIVRGASLLAVQANPQAWFTARRGQWDGEALRSLDGEITLRGTSRPLTLRALRFKCGLNPLFGREVCGGDFEGTLRRSDFGMTLALPLTADEVRVLVQVEGVRAP</sequence>
<proteinExistence type="predicted"/>
<evidence type="ECO:0000313" key="4">
    <source>
        <dbReference type="Proteomes" id="UP000037660"/>
    </source>
</evidence>
<gene>
    <name evidence="3" type="ORF">ISF6_2335</name>
</gene>
<feature type="chain" id="PRO_5013017531" evidence="1">
    <location>
        <begin position="16"/>
        <end position="203"/>
    </location>
</feature>
<comment type="caution">
    <text evidence="3">The sequence shown here is derived from an EMBL/GenBank/DDBJ whole genome shotgun (WGS) entry which is preliminary data.</text>
</comment>
<protein>
    <submittedName>
        <fullName evidence="3">Putative signal peptide protein</fullName>
    </submittedName>
</protein>
<dbReference type="STRING" id="1547922.ISF6_2335"/>
<dbReference type="Gene3D" id="2.40.128.110">
    <property type="entry name" value="Lipid/polyisoprenoid-binding, YceI-like"/>
    <property type="match status" value="1"/>
</dbReference>
<dbReference type="InterPro" id="IPR036761">
    <property type="entry name" value="TTHA0802/YceI-like_sf"/>
</dbReference>
<dbReference type="EMBL" id="BBYR01000036">
    <property type="protein sequence ID" value="GAP36495.1"/>
    <property type="molecule type" value="Genomic_DNA"/>
</dbReference>
<evidence type="ECO:0000259" key="2">
    <source>
        <dbReference type="SMART" id="SM00867"/>
    </source>
</evidence>
<dbReference type="AlphaFoldDB" id="A0A0K8P2U5"/>
<reference evidence="4" key="1">
    <citation type="submission" date="2015-07" db="EMBL/GenBank/DDBJ databases">
        <title>Discovery of a poly(ethylene terephthalate assimilation.</title>
        <authorList>
            <person name="Yoshida S."/>
            <person name="Hiraga K."/>
            <person name="Takehana T."/>
            <person name="Taniguchi I."/>
            <person name="Yamaji H."/>
            <person name="Maeda Y."/>
            <person name="Toyohara K."/>
            <person name="Miyamoto K."/>
            <person name="Kimura Y."/>
            <person name="Oda K."/>
        </authorList>
    </citation>
    <scope>NUCLEOTIDE SEQUENCE [LARGE SCALE GENOMIC DNA]</scope>
    <source>
        <strain evidence="4">NBRC 110686 / TISTR 2288 / 201-F6</strain>
    </source>
</reference>
<dbReference type="RefSeq" id="WP_231638130.1">
    <property type="nucleotide sequence ID" value="NZ_BBYR01000036.1"/>
</dbReference>
<reference evidence="3 4" key="2">
    <citation type="journal article" date="2016" name="Science">
        <title>A bacterium that degrades and assimilates poly(ethylene terephthalate).</title>
        <authorList>
            <person name="Yoshida S."/>
            <person name="Hiraga K."/>
            <person name="Takehana T."/>
            <person name="Taniguchi I."/>
            <person name="Yamaji H."/>
            <person name="Maeda Y."/>
            <person name="Toyohara K."/>
            <person name="Miyamoto K."/>
            <person name="Kimura Y."/>
            <person name="Oda K."/>
        </authorList>
    </citation>
    <scope>NUCLEOTIDE SEQUENCE [LARGE SCALE GENOMIC DNA]</scope>
    <source>
        <strain evidence="4">NBRC 110686 / TISTR 2288 / 201-F6</strain>
    </source>
</reference>
<dbReference type="InterPro" id="IPR007372">
    <property type="entry name" value="Lipid/polyisoprenoid-bd_YceI"/>
</dbReference>
<evidence type="ECO:0000256" key="1">
    <source>
        <dbReference type="SAM" id="SignalP"/>
    </source>
</evidence>
<feature type="signal peptide" evidence="1">
    <location>
        <begin position="1"/>
        <end position="15"/>
    </location>
</feature>
<dbReference type="PANTHER" id="PTHR34406">
    <property type="entry name" value="PROTEIN YCEI"/>
    <property type="match status" value="1"/>
</dbReference>
<dbReference type="SMART" id="SM00867">
    <property type="entry name" value="YceI"/>
    <property type="match status" value="1"/>
</dbReference>
<dbReference type="Proteomes" id="UP000037660">
    <property type="component" value="Unassembled WGS sequence"/>
</dbReference>
<dbReference type="PANTHER" id="PTHR34406:SF2">
    <property type="entry name" value="PERIPLASMIC PROTEIN"/>
    <property type="match status" value="1"/>
</dbReference>
<feature type="domain" description="Lipid/polyisoprenoid-binding YceI-like" evidence="2">
    <location>
        <begin position="37"/>
        <end position="200"/>
    </location>
</feature>
<keyword evidence="4" id="KW-1185">Reference proteome</keyword>
<accession>A0A0K8P2U5</accession>
<evidence type="ECO:0000313" key="3">
    <source>
        <dbReference type="EMBL" id="GAP36495.1"/>
    </source>
</evidence>
<dbReference type="Pfam" id="PF04264">
    <property type="entry name" value="YceI"/>
    <property type="match status" value="1"/>
</dbReference>
<name>A0A0K8P2U5_PISS1</name>
<keyword evidence="1" id="KW-0732">Signal</keyword>